<dbReference type="EMBL" id="LR796938">
    <property type="protein sequence ID" value="CAB4176451.1"/>
    <property type="molecule type" value="Genomic_DNA"/>
</dbReference>
<protein>
    <submittedName>
        <fullName evidence="5">Uncharacterized protein</fullName>
    </submittedName>
</protein>
<dbReference type="EMBL" id="LR797263">
    <property type="protein sequence ID" value="CAB4198731.1"/>
    <property type="molecule type" value="Genomic_DNA"/>
</dbReference>
<organism evidence="5">
    <name type="scientific">uncultured Caudovirales phage</name>
    <dbReference type="NCBI Taxonomy" id="2100421"/>
    <lineage>
        <taxon>Viruses</taxon>
        <taxon>Duplodnaviria</taxon>
        <taxon>Heunggongvirae</taxon>
        <taxon>Uroviricota</taxon>
        <taxon>Caudoviricetes</taxon>
        <taxon>Peduoviridae</taxon>
        <taxon>Maltschvirus</taxon>
        <taxon>Maltschvirus maltsch</taxon>
    </lineage>
</organism>
<name>A0A6J7XCP3_9CAUD</name>
<dbReference type="EMBL" id="LR797011">
    <property type="protein sequence ID" value="CAB4181335.1"/>
    <property type="molecule type" value="Genomic_DNA"/>
</dbReference>
<dbReference type="EMBL" id="LR798372">
    <property type="protein sequence ID" value="CAB5227539.1"/>
    <property type="molecule type" value="Genomic_DNA"/>
</dbReference>
<accession>A0A6J7XCP3</accession>
<dbReference type="EMBL" id="LR797370">
    <property type="protein sequence ID" value="CAB4210726.1"/>
    <property type="molecule type" value="Genomic_DNA"/>
</dbReference>
<evidence type="ECO:0000313" key="5">
    <source>
        <dbReference type="EMBL" id="CAB5227539.1"/>
    </source>
</evidence>
<proteinExistence type="predicted"/>
<evidence type="ECO:0000313" key="2">
    <source>
        <dbReference type="EMBL" id="CAB4181335.1"/>
    </source>
</evidence>
<evidence type="ECO:0000313" key="3">
    <source>
        <dbReference type="EMBL" id="CAB4198731.1"/>
    </source>
</evidence>
<sequence length="161" mass="16677">MALDISRKLLGYVDGGTNYATHAFPVASGVTVTAGDFVYFSSGRITSATIATARIIGTVLETATGNAAGSVTALVAIDDAIKYLMANDNVGTTFAVTHVGSYFNLIGATGAQLVDTSTTSATLGQVLCLEYNPQIDPVKTDTTYGIFLLVNSAHEPYVANV</sequence>
<reference evidence="5" key="1">
    <citation type="submission" date="2020-05" db="EMBL/GenBank/DDBJ databases">
        <authorList>
            <person name="Chiriac C."/>
            <person name="Salcher M."/>
            <person name="Ghai R."/>
            <person name="Kavagutti S V."/>
        </authorList>
    </citation>
    <scope>NUCLEOTIDE SEQUENCE</scope>
</reference>
<evidence type="ECO:0000313" key="1">
    <source>
        <dbReference type="EMBL" id="CAB4176451.1"/>
    </source>
</evidence>
<evidence type="ECO:0000313" key="4">
    <source>
        <dbReference type="EMBL" id="CAB4210726.1"/>
    </source>
</evidence>
<gene>
    <name evidence="2" type="ORF">UFOVP1075_30</name>
    <name evidence="3" type="ORF">UFOVP1312_22</name>
    <name evidence="4" type="ORF">UFOVP1426_36</name>
    <name evidence="5" type="ORF">UFOVP1522_51</name>
    <name evidence="1" type="ORF">UFOVP989_36</name>
</gene>